<dbReference type="SUPFAM" id="SSF46785">
    <property type="entry name" value="Winged helix' DNA-binding domain"/>
    <property type="match status" value="1"/>
</dbReference>
<evidence type="ECO:0000256" key="3">
    <source>
        <dbReference type="ARBA" id="ARBA00023125"/>
    </source>
</evidence>
<dbReference type="PANTHER" id="PTHR10015">
    <property type="entry name" value="HEAT SHOCK TRANSCRIPTION FACTOR"/>
    <property type="match status" value="1"/>
</dbReference>
<evidence type="ECO:0000256" key="6">
    <source>
        <dbReference type="SAM" id="MobiDB-lite"/>
    </source>
</evidence>
<feature type="region of interest" description="Disordered" evidence="6">
    <location>
        <begin position="234"/>
        <end position="282"/>
    </location>
</feature>
<dbReference type="InterPro" id="IPR036390">
    <property type="entry name" value="WH_DNA-bd_sf"/>
</dbReference>
<dbReference type="STRING" id="578459.A0A194SF30"/>
<dbReference type="AlphaFoldDB" id="A0A194SF30"/>
<reference evidence="8 9" key="1">
    <citation type="journal article" date="2015" name="Front. Microbiol.">
        <title>Genome sequence of the plant growth promoting endophytic yeast Rhodotorula graminis WP1.</title>
        <authorList>
            <person name="Firrincieli A."/>
            <person name="Otillar R."/>
            <person name="Salamov A."/>
            <person name="Schmutz J."/>
            <person name="Khan Z."/>
            <person name="Redman R.S."/>
            <person name="Fleck N.D."/>
            <person name="Lindquist E."/>
            <person name="Grigoriev I.V."/>
            <person name="Doty S.L."/>
        </authorList>
    </citation>
    <scope>NUCLEOTIDE SEQUENCE [LARGE SCALE GENOMIC DNA]</scope>
    <source>
        <strain evidence="8 9">WP1</strain>
    </source>
</reference>
<dbReference type="GO" id="GO:0043565">
    <property type="term" value="F:sequence-specific DNA binding"/>
    <property type="evidence" value="ECO:0007669"/>
    <property type="project" value="InterPro"/>
</dbReference>
<accession>A0A194SF30</accession>
<evidence type="ECO:0000259" key="7">
    <source>
        <dbReference type="SMART" id="SM00415"/>
    </source>
</evidence>
<dbReference type="RefSeq" id="XP_018274200.1">
    <property type="nucleotide sequence ID" value="XM_018413749.1"/>
</dbReference>
<comment type="subcellular location">
    <subcellularLocation>
        <location evidence="1">Nucleus</location>
    </subcellularLocation>
</comment>
<keyword evidence="4" id="KW-0539">Nucleus</keyword>
<evidence type="ECO:0000256" key="5">
    <source>
        <dbReference type="RuleBase" id="RU004020"/>
    </source>
</evidence>
<name>A0A194SF30_RHOGW</name>
<dbReference type="InterPro" id="IPR000232">
    <property type="entry name" value="HSF_DNA-bd"/>
</dbReference>
<dbReference type="GO" id="GO:0005634">
    <property type="term" value="C:nucleus"/>
    <property type="evidence" value="ECO:0007669"/>
    <property type="project" value="UniProtKB-SubCell"/>
</dbReference>
<evidence type="ECO:0000256" key="1">
    <source>
        <dbReference type="ARBA" id="ARBA00004123"/>
    </source>
</evidence>
<dbReference type="OrthoDB" id="60033at2759"/>
<proteinExistence type="inferred from homology"/>
<feature type="compositionally biased region" description="Low complexity" evidence="6">
    <location>
        <begin position="179"/>
        <end position="189"/>
    </location>
</feature>
<dbReference type="OMA" id="LSEWIRW"/>
<gene>
    <name evidence="8" type="ORF">RHOBADRAFT_40695</name>
</gene>
<feature type="compositionally biased region" description="Low complexity" evidence="6">
    <location>
        <begin position="406"/>
        <end position="415"/>
    </location>
</feature>
<dbReference type="PANTHER" id="PTHR10015:SF427">
    <property type="entry name" value="HEAT SHOCK FACTOR PROTEIN"/>
    <property type="match status" value="1"/>
</dbReference>
<feature type="compositionally biased region" description="Pro residues" evidence="6">
    <location>
        <begin position="190"/>
        <end position="203"/>
    </location>
</feature>
<sequence>MLEPDQAAAMERERQASSISNSGTRHPHHQLLQQPGPPDAPTATPSFDPSSSHGASHSYASGMAAAYPSATTCDCADCFSGAAPSWALEHPVEQHIYESPYPTPYDPSQAGVPYQFEPSTSVLQQPTFEYRPQLESYDLAPAQFAYAPPPAPLPSPPEEEAQYASFARPRPAPSPWTQPFAVPSSASFVPAPPGPSRPPPYKPYTPYRFEEPAAPVPTYQQAPSTTLQPEAPVLDRRRSSGQSSGVSTVPTTSRSRRPSNQSTGSPRGSEGSGGSDAGLDERTTTPFMTKLHFLVNNPELSEWIRWSADGRSFVFAQGSKALSEAFARVFRHGNAHSFVRQLNIYDFKRLSSLELHSAVESVPHPTSRLTSADFSGFSHPLFYRDSPGDVCDLSKLRPKMGKKSSSKSLASGSVGNRARTLRSDGKVGGGMTGRKV</sequence>
<dbReference type="InterPro" id="IPR036388">
    <property type="entry name" value="WH-like_DNA-bd_sf"/>
</dbReference>
<feature type="domain" description="HSF-type DNA-binding" evidence="7">
    <location>
        <begin position="283"/>
        <end position="396"/>
    </location>
</feature>
<comment type="similarity">
    <text evidence="2 5">Belongs to the HSF family.</text>
</comment>
<feature type="region of interest" description="Disordered" evidence="6">
    <location>
        <begin position="145"/>
        <end position="209"/>
    </location>
</feature>
<evidence type="ECO:0000313" key="9">
    <source>
        <dbReference type="Proteomes" id="UP000053890"/>
    </source>
</evidence>
<evidence type="ECO:0000256" key="2">
    <source>
        <dbReference type="ARBA" id="ARBA00006403"/>
    </source>
</evidence>
<keyword evidence="9" id="KW-1185">Reference proteome</keyword>
<dbReference type="GO" id="GO:0003700">
    <property type="term" value="F:DNA-binding transcription factor activity"/>
    <property type="evidence" value="ECO:0007669"/>
    <property type="project" value="InterPro"/>
</dbReference>
<feature type="region of interest" description="Disordered" evidence="6">
    <location>
        <begin position="1"/>
        <end position="58"/>
    </location>
</feature>
<feature type="compositionally biased region" description="Pro residues" evidence="6">
    <location>
        <begin position="147"/>
        <end position="156"/>
    </location>
</feature>
<dbReference type="Pfam" id="PF00447">
    <property type="entry name" value="HSF_DNA-bind"/>
    <property type="match status" value="1"/>
</dbReference>
<organism evidence="8 9">
    <name type="scientific">Rhodotorula graminis (strain WP1)</name>
    <dbReference type="NCBI Taxonomy" id="578459"/>
    <lineage>
        <taxon>Eukaryota</taxon>
        <taxon>Fungi</taxon>
        <taxon>Dikarya</taxon>
        <taxon>Basidiomycota</taxon>
        <taxon>Pucciniomycotina</taxon>
        <taxon>Microbotryomycetes</taxon>
        <taxon>Sporidiobolales</taxon>
        <taxon>Sporidiobolaceae</taxon>
        <taxon>Rhodotorula</taxon>
    </lineage>
</organism>
<dbReference type="PRINTS" id="PR00056">
    <property type="entry name" value="HSFDOMAIN"/>
</dbReference>
<dbReference type="SMART" id="SM00415">
    <property type="entry name" value="HSF"/>
    <property type="match status" value="1"/>
</dbReference>
<feature type="compositionally biased region" description="Low complexity" evidence="6">
    <location>
        <begin position="240"/>
        <end position="269"/>
    </location>
</feature>
<protein>
    <recommendedName>
        <fullName evidence="7">HSF-type DNA-binding domain-containing protein</fullName>
    </recommendedName>
</protein>
<evidence type="ECO:0000256" key="4">
    <source>
        <dbReference type="ARBA" id="ARBA00023242"/>
    </source>
</evidence>
<dbReference type="Proteomes" id="UP000053890">
    <property type="component" value="Unassembled WGS sequence"/>
</dbReference>
<evidence type="ECO:0000313" key="8">
    <source>
        <dbReference type="EMBL" id="KPV78151.1"/>
    </source>
</evidence>
<dbReference type="GeneID" id="28974198"/>
<feature type="compositionally biased region" description="Gly residues" evidence="6">
    <location>
        <begin position="426"/>
        <end position="436"/>
    </location>
</feature>
<keyword evidence="3" id="KW-0238">DNA-binding</keyword>
<dbReference type="EMBL" id="KQ474073">
    <property type="protein sequence ID" value="KPV78151.1"/>
    <property type="molecule type" value="Genomic_DNA"/>
</dbReference>
<feature type="region of interest" description="Disordered" evidence="6">
    <location>
        <begin position="397"/>
        <end position="436"/>
    </location>
</feature>
<dbReference type="Gene3D" id="1.10.10.10">
    <property type="entry name" value="Winged helix-like DNA-binding domain superfamily/Winged helix DNA-binding domain"/>
    <property type="match status" value="1"/>
</dbReference>